<gene>
    <name evidence="4" type="ORF">SAMN06275492_11350</name>
</gene>
<comment type="similarity">
    <text evidence="1">Belongs to the polysaccharide synthase family.</text>
</comment>
<name>A0A1X7JLV6_9BACT</name>
<protein>
    <submittedName>
        <fullName evidence="4">NDP-sugar epimerase, includes UDP-GlcNAc-inverting 4,6-dehydratase FlaA1 and capsular polysaccharide biosynthesis protein EpsC</fullName>
    </submittedName>
</protein>
<dbReference type="AlphaFoldDB" id="A0A1X7JLV6"/>
<dbReference type="InterPro" id="IPR003869">
    <property type="entry name" value="Polysac_CapD-like"/>
</dbReference>
<keyword evidence="2" id="KW-1133">Transmembrane helix</keyword>
<organism evidence="4 5">
    <name type="scientific">Dethiosulfovibrio salsuginis</name>
    <dbReference type="NCBI Taxonomy" id="561720"/>
    <lineage>
        <taxon>Bacteria</taxon>
        <taxon>Thermotogati</taxon>
        <taxon>Synergistota</taxon>
        <taxon>Synergistia</taxon>
        <taxon>Synergistales</taxon>
        <taxon>Dethiosulfovibrionaceae</taxon>
        <taxon>Dethiosulfovibrio</taxon>
    </lineage>
</organism>
<feature type="transmembrane region" description="Helical" evidence="2">
    <location>
        <begin position="105"/>
        <end position="126"/>
    </location>
</feature>
<keyword evidence="2" id="KW-0472">Membrane</keyword>
<dbReference type="Gene3D" id="3.40.50.720">
    <property type="entry name" value="NAD(P)-binding Rossmann-like Domain"/>
    <property type="match status" value="2"/>
</dbReference>
<dbReference type="SUPFAM" id="SSF51735">
    <property type="entry name" value="NAD(P)-binding Rossmann-fold domains"/>
    <property type="match status" value="2"/>
</dbReference>
<dbReference type="Proteomes" id="UP000193355">
    <property type="component" value="Unassembled WGS sequence"/>
</dbReference>
<keyword evidence="2" id="KW-0812">Transmembrane</keyword>
<feature type="transmembrane region" description="Helical" evidence="2">
    <location>
        <begin position="42"/>
        <end position="64"/>
    </location>
</feature>
<reference evidence="5" key="1">
    <citation type="submission" date="2017-04" db="EMBL/GenBank/DDBJ databases">
        <authorList>
            <person name="Varghese N."/>
            <person name="Submissions S."/>
        </authorList>
    </citation>
    <scope>NUCLEOTIDE SEQUENCE [LARGE SCALE GENOMIC DNA]</scope>
    <source>
        <strain evidence="5">USBA 82</strain>
    </source>
</reference>
<feature type="transmembrane region" description="Helical" evidence="2">
    <location>
        <begin position="12"/>
        <end position="30"/>
    </location>
</feature>
<dbReference type="EMBL" id="FXBB01000013">
    <property type="protein sequence ID" value="SMG28942.1"/>
    <property type="molecule type" value="Genomic_DNA"/>
</dbReference>
<keyword evidence="5" id="KW-1185">Reference proteome</keyword>
<evidence type="ECO:0000313" key="5">
    <source>
        <dbReference type="Proteomes" id="UP000193355"/>
    </source>
</evidence>
<dbReference type="Pfam" id="PF02719">
    <property type="entry name" value="Polysacc_synt_2"/>
    <property type="match status" value="1"/>
</dbReference>
<evidence type="ECO:0000313" key="4">
    <source>
        <dbReference type="EMBL" id="SMG28942.1"/>
    </source>
</evidence>
<evidence type="ECO:0000256" key="1">
    <source>
        <dbReference type="ARBA" id="ARBA00007430"/>
    </source>
</evidence>
<feature type="transmembrane region" description="Helical" evidence="2">
    <location>
        <begin position="76"/>
        <end position="99"/>
    </location>
</feature>
<dbReference type="CDD" id="cd05237">
    <property type="entry name" value="UDP_invert_4-6DH_SDR_e"/>
    <property type="match status" value="1"/>
</dbReference>
<dbReference type="PANTHER" id="PTHR43318:SF1">
    <property type="entry name" value="POLYSACCHARIDE BIOSYNTHESIS PROTEIN EPSC-RELATED"/>
    <property type="match status" value="1"/>
</dbReference>
<evidence type="ECO:0000259" key="3">
    <source>
        <dbReference type="Pfam" id="PF02719"/>
    </source>
</evidence>
<dbReference type="PANTHER" id="PTHR43318">
    <property type="entry name" value="UDP-N-ACETYLGLUCOSAMINE 4,6-DEHYDRATASE"/>
    <property type="match status" value="1"/>
</dbReference>
<accession>A0A1X7JLV6</accession>
<dbReference type="InterPro" id="IPR051203">
    <property type="entry name" value="Polysaccharide_Synthase-Rel"/>
</dbReference>
<dbReference type="Pfam" id="PF13727">
    <property type="entry name" value="CoA_binding_3"/>
    <property type="match status" value="1"/>
</dbReference>
<dbReference type="STRING" id="561720.SAMN06275492_11350"/>
<sequence>MTVGVRNRSMVILDLLFFALATWLGFALRLSVFMNAFYGDALLSGSVFAAVNVGSFYIGGVYRIYWPQASLEEFALLFRCYMVASVVFILSYVWIPAIFVPRSSLAIMLFGGFFMSAVYRASWRFFLATKQKSRSWVKTIIVGAGDAGSTLARELIRNGDELLPVGFLDDDCEKQGKDIAGLPVLGAISDLEQWIQKESISVVLVAIPSASRKVVGEVLHRLASLGVETRVLPSLRDIAGGTVSTTMLRKVKLEDLLARDPVALDCGAIAEIICNKVVLITGAGGSIGSEISRQIATYGPSRLVLLGHGEHSIYSLCEEFREKGIPVPYDPVIADVSDRETMEQVFSRWKPSIVFHAGAHKHVPLMEANPREAVRVNSFGTWVLADLCGLYGVERMVMVSTDKAVNPTSVMGATKRVAEMAIQRAQLDHQSTKYMAVRFGNVLGSRGSVVPKFERQIEQGGPLTVTHPDMRRYFMLIPEAAGLVLQAGSIGEGGEIFVLDMGEPIKIVEMAETLIKLHGYRPGLDISIEFSGVRSGEKLFEELFYDLAGVDLTAHPKIFRSHLSDKELPDSFDAGRIAVVLNSGGDSVVSELKKIVPEFSHS</sequence>
<feature type="domain" description="Polysaccharide biosynthesis protein CapD-like" evidence="3">
    <location>
        <begin position="278"/>
        <end position="561"/>
    </location>
</feature>
<proteinExistence type="inferred from homology"/>
<evidence type="ECO:0000256" key="2">
    <source>
        <dbReference type="SAM" id="Phobius"/>
    </source>
</evidence>
<dbReference type="InterPro" id="IPR036291">
    <property type="entry name" value="NAD(P)-bd_dom_sf"/>
</dbReference>